<name>A0A3S4XKF6_ACTPL</name>
<keyword evidence="4 7" id="KW-0378">Hydrolase</keyword>
<dbReference type="GO" id="GO:0004252">
    <property type="term" value="F:serine-type endopeptidase activity"/>
    <property type="evidence" value="ECO:0007669"/>
    <property type="project" value="InterPro"/>
</dbReference>
<dbReference type="Pfam" id="PF00574">
    <property type="entry name" value="CLP_protease"/>
    <property type="match status" value="1"/>
</dbReference>
<dbReference type="GO" id="GO:0004176">
    <property type="term" value="F:ATP-dependent peptidase activity"/>
    <property type="evidence" value="ECO:0007669"/>
    <property type="project" value="InterPro"/>
</dbReference>
<reference evidence="7 8" key="1">
    <citation type="submission" date="2018-12" db="EMBL/GenBank/DDBJ databases">
        <authorList>
            <consortium name="Pathogen Informatics"/>
        </authorList>
    </citation>
    <scope>NUCLEOTIDE SEQUENCE [LARGE SCALE GENOMIC DNA]</scope>
    <source>
        <strain evidence="7 8">NCTC10976</strain>
    </source>
</reference>
<evidence type="ECO:0000256" key="1">
    <source>
        <dbReference type="ARBA" id="ARBA00007039"/>
    </source>
</evidence>
<dbReference type="EMBL" id="LR134515">
    <property type="protein sequence ID" value="VEJ16411.1"/>
    <property type="molecule type" value="Genomic_DNA"/>
</dbReference>
<evidence type="ECO:0000256" key="3">
    <source>
        <dbReference type="ARBA" id="ARBA00022670"/>
    </source>
</evidence>
<gene>
    <name evidence="7" type="primary">clpP1</name>
    <name evidence="7" type="ORF">NCTC10976_00497</name>
</gene>
<dbReference type="Gene3D" id="3.90.226.10">
    <property type="entry name" value="2-enoyl-CoA Hydratase, Chain A, domain 1"/>
    <property type="match status" value="1"/>
</dbReference>
<keyword evidence="3 7" id="KW-0645">Protease</keyword>
<dbReference type="GO" id="GO:0051117">
    <property type="term" value="F:ATPase binding"/>
    <property type="evidence" value="ECO:0007669"/>
    <property type="project" value="TreeGrafter"/>
</dbReference>
<evidence type="ECO:0000256" key="4">
    <source>
        <dbReference type="ARBA" id="ARBA00022801"/>
    </source>
</evidence>
<dbReference type="NCBIfam" id="NF045542">
    <property type="entry name" value="Clp_rel_HeadMat"/>
    <property type="match status" value="1"/>
</dbReference>
<dbReference type="NCBIfam" id="NF045540">
    <property type="entry name" value="scaf_prot_MCP1"/>
    <property type="match status" value="1"/>
</dbReference>
<dbReference type="InterPro" id="IPR029045">
    <property type="entry name" value="ClpP/crotonase-like_dom_sf"/>
</dbReference>
<evidence type="ECO:0000256" key="2">
    <source>
        <dbReference type="ARBA" id="ARBA00022490"/>
    </source>
</evidence>
<dbReference type="InterPro" id="IPR001907">
    <property type="entry name" value="ClpP"/>
</dbReference>
<evidence type="ECO:0000313" key="8">
    <source>
        <dbReference type="Proteomes" id="UP000275510"/>
    </source>
</evidence>
<organism evidence="7 8">
    <name type="scientific">Actinobacillus pleuropneumoniae</name>
    <name type="common">Haemophilus pleuropneumoniae</name>
    <dbReference type="NCBI Taxonomy" id="715"/>
    <lineage>
        <taxon>Bacteria</taxon>
        <taxon>Pseudomonadati</taxon>
        <taxon>Pseudomonadota</taxon>
        <taxon>Gammaproteobacteria</taxon>
        <taxon>Pasteurellales</taxon>
        <taxon>Pasteurellaceae</taxon>
        <taxon>Actinobacillus</taxon>
    </lineage>
</organism>
<evidence type="ECO:0000256" key="5">
    <source>
        <dbReference type="ARBA" id="ARBA00022825"/>
    </source>
</evidence>
<dbReference type="PANTHER" id="PTHR10381">
    <property type="entry name" value="ATP-DEPENDENT CLP PROTEASE PROTEOLYTIC SUBUNIT"/>
    <property type="match status" value="1"/>
</dbReference>
<protein>
    <recommendedName>
        <fullName evidence="6">ATP-dependent Clp protease proteolytic subunit</fullName>
    </recommendedName>
</protein>
<dbReference type="SUPFAM" id="SSF52096">
    <property type="entry name" value="ClpP/crotonase"/>
    <property type="match status" value="1"/>
</dbReference>
<evidence type="ECO:0000256" key="6">
    <source>
        <dbReference type="RuleBase" id="RU003567"/>
    </source>
</evidence>
<dbReference type="Pfam" id="PF25209">
    <property type="entry name" value="Phage_capsid_4"/>
    <property type="match status" value="1"/>
</dbReference>
<dbReference type="GO" id="GO:0009368">
    <property type="term" value="C:endopeptidase Clp complex"/>
    <property type="evidence" value="ECO:0007669"/>
    <property type="project" value="TreeGrafter"/>
</dbReference>
<dbReference type="PRINTS" id="PR00127">
    <property type="entry name" value="CLPPROTEASEP"/>
</dbReference>
<proteinExistence type="inferred from homology"/>
<accession>A0A3S4XKF6</accession>
<dbReference type="CDD" id="cd07016">
    <property type="entry name" value="S14_ClpP_1"/>
    <property type="match status" value="1"/>
</dbReference>
<dbReference type="GO" id="GO:0006515">
    <property type="term" value="P:protein quality control for misfolded or incompletely synthesized proteins"/>
    <property type="evidence" value="ECO:0007669"/>
    <property type="project" value="TreeGrafter"/>
</dbReference>
<comment type="similarity">
    <text evidence="1 6">Belongs to the peptidase S14 family.</text>
</comment>
<sequence>MNKAAILNPVAMTTGTNKDGENKTWFDIKAKSNNQAEISIYDEIGGWGVSAQQFATDLKALGSNIKQIDLHIHSPGGSVFDGIAIFNLLKNHPANKTVYIDGLAASMASVIAMVGNKVIMPENAMMMIHKPWGIQGGDADDMRKYADLLDKLEATLIPAYASKTGKTEEELAQMLAVETWMNGKEAVEQGFADELAEPVQAMAQIQSKRLEDYKNMPNSLKNMLFKPQGNAGATPAQNATPVTQPVAEPAVNQVNPPAVAQAVDNSAQVKAEMAKRVDSIKAVFAPFGSAHQDLLVDCLGDINITAEQAKDKLLARLGSGTTPSTPNNVATYASNGNIVGDSIAQALLSRAGFDKDKANAKDNNYTGMSLRELARAALIDRGVSVSGQSATQVVGLAFTHTSSDFGSILLDVAHKSVLEGWNNATENYEQFTTKGTVTDFRKHSRVGLDGFGTLPVVGEGEEYSYGTLGDKQVDVAIATYGKMFSITRQAIINDDMGMLTRIPMLMGQSARATVAKLVFALITGNTKLADGKPLFDASRKNLTTNAALDVANIAKMITAMNGFVDANGEPLAIEPEFLLAPTSLYFSAKQILESESVAGADNNSGITNPIRNLLTPIKSPRLQASDAKSWYGINKRAIEVNYLDGNDSPYLETEHGFTVDGVQSKVRIDVGVNVIDPRGLHKVTNS</sequence>
<keyword evidence="2" id="KW-0963">Cytoplasm</keyword>
<dbReference type="AlphaFoldDB" id="A0A3S4XKF6"/>
<dbReference type="InterPro" id="IPR023562">
    <property type="entry name" value="ClpP/TepA"/>
</dbReference>
<dbReference type="Proteomes" id="UP000275510">
    <property type="component" value="Chromosome"/>
</dbReference>
<keyword evidence="5" id="KW-0720">Serine protease</keyword>
<evidence type="ECO:0000313" key="7">
    <source>
        <dbReference type="EMBL" id="VEJ16411.1"/>
    </source>
</evidence>
<dbReference type="PANTHER" id="PTHR10381:SF70">
    <property type="entry name" value="ATP-DEPENDENT CLP PROTEASE PROTEOLYTIC SUBUNIT"/>
    <property type="match status" value="1"/>
</dbReference>